<organism evidence="2">
    <name type="scientific">marine sediment metagenome</name>
    <dbReference type="NCBI Taxonomy" id="412755"/>
    <lineage>
        <taxon>unclassified sequences</taxon>
        <taxon>metagenomes</taxon>
        <taxon>ecological metagenomes</taxon>
    </lineage>
</organism>
<sequence>METVSFHSYRGGVGKTLLSINSAVKLANLGKKVCLVDFDLRAPSLQSYMSSSSIFSQSEEKFRSFTEFLIEKADPKDIISLTNNKNFDCVFSNVEILQKSSKIRTQLAQHGEGRILAKLFEFIRYCNMAEYDFLIIDCMPGITFRSLDALVVSDKIMVVTRPVKSETKGL</sequence>
<dbReference type="InterPro" id="IPR027417">
    <property type="entry name" value="P-loop_NTPase"/>
</dbReference>
<protein>
    <recommendedName>
        <fullName evidence="1">AAA domain-containing protein</fullName>
    </recommendedName>
</protein>
<gene>
    <name evidence="2" type="ORF">S01H4_53019</name>
</gene>
<dbReference type="InterPro" id="IPR025669">
    <property type="entry name" value="AAA_dom"/>
</dbReference>
<name>X1F6Z1_9ZZZZ</name>
<dbReference type="PANTHER" id="PTHR13696">
    <property type="entry name" value="P-LOOP CONTAINING NUCLEOSIDE TRIPHOSPHATE HYDROLASE"/>
    <property type="match status" value="1"/>
</dbReference>
<feature type="domain" description="AAA" evidence="1">
    <location>
        <begin position="1"/>
        <end position="169"/>
    </location>
</feature>
<reference evidence="2" key="1">
    <citation type="journal article" date="2014" name="Front. Microbiol.">
        <title>High frequency of phylogenetically diverse reductive dehalogenase-homologous genes in deep subseafloor sedimentary metagenomes.</title>
        <authorList>
            <person name="Kawai M."/>
            <person name="Futagami T."/>
            <person name="Toyoda A."/>
            <person name="Takaki Y."/>
            <person name="Nishi S."/>
            <person name="Hori S."/>
            <person name="Arai W."/>
            <person name="Tsubouchi T."/>
            <person name="Morono Y."/>
            <person name="Uchiyama I."/>
            <person name="Ito T."/>
            <person name="Fujiyama A."/>
            <person name="Inagaki F."/>
            <person name="Takami H."/>
        </authorList>
    </citation>
    <scope>NUCLEOTIDE SEQUENCE</scope>
    <source>
        <strain evidence="2">Expedition CK06-06</strain>
    </source>
</reference>
<dbReference type="InterPro" id="IPR050678">
    <property type="entry name" value="DNA_Partitioning_ATPase"/>
</dbReference>
<dbReference type="Gene3D" id="3.40.50.300">
    <property type="entry name" value="P-loop containing nucleotide triphosphate hydrolases"/>
    <property type="match status" value="1"/>
</dbReference>
<evidence type="ECO:0000313" key="2">
    <source>
        <dbReference type="EMBL" id="GAH16543.1"/>
    </source>
</evidence>
<accession>X1F6Z1</accession>
<comment type="caution">
    <text evidence="2">The sequence shown here is derived from an EMBL/GenBank/DDBJ whole genome shotgun (WGS) entry which is preliminary data.</text>
</comment>
<feature type="non-terminal residue" evidence="2">
    <location>
        <position position="170"/>
    </location>
</feature>
<dbReference type="Pfam" id="PF13614">
    <property type="entry name" value="AAA_31"/>
    <property type="match status" value="1"/>
</dbReference>
<dbReference type="SUPFAM" id="SSF52540">
    <property type="entry name" value="P-loop containing nucleoside triphosphate hydrolases"/>
    <property type="match status" value="1"/>
</dbReference>
<dbReference type="PANTHER" id="PTHR13696:SF52">
    <property type="entry name" value="PARA FAMILY PROTEIN CT_582"/>
    <property type="match status" value="1"/>
</dbReference>
<proteinExistence type="predicted"/>
<evidence type="ECO:0000259" key="1">
    <source>
        <dbReference type="Pfam" id="PF13614"/>
    </source>
</evidence>
<dbReference type="EMBL" id="BART01030347">
    <property type="protein sequence ID" value="GAH16543.1"/>
    <property type="molecule type" value="Genomic_DNA"/>
</dbReference>
<dbReference type="AlphaFoldDB" id="X1F6Z1"/>